<feature type="domain" description="PurM-like N-terminal" evidence="2">
    <location>
        <begin position="30"/>
        <end position="149"/>
    </location>
</feature>
<dbReference type="NCBIfam" id="TIGR01379">
    <property type="entry name" value="thiL"/>
    <property type="match status" value="1"/>
</dbReference>
<feature type="binding site" evidence="1">
    <location>
        <position position="83"/>
    </location>
    <ligand>
        <name>Mg(2+)</name>
        <dbReference type="ChEBI" id="CHEBI:18420"/>
        <label>3</label>
    </ligand>
</feature>
<dbReference type="InterPro" id="IPR016188">
    <property type="entry name" value="PurM-like_N"/>
</dbReference>
<evidence type="ECO:0000259" key="3">
    <source>
        <dbReference type="Pfam" id="PF02769"/>
    </source>
</evidence>
<keyword evidence="1 4" id="KW-0808">Transferase</keyword>
<dbReference type="PANTHER" id="PTHR30270:SF0">
    <property type="entry name" value="THIAMINE-MONOPHOSPHATE KINASE"/>
    <property type="match status" value="1"/>
</dbReference>
<keyword evidence="1" id="KW-0479">Metal-binding</keyword>
<dbReference type="Proteomes" id="UP000621560">
    <property type="component" value="Unassembled WGS sequence"/>
</dbReference>
<dbReference type="InterPro" id="IPR010918">
    <property type="entry name" value="PurM-like_C_dom"/>
</dbReference>
<dbReference type="Pfam" id="PF00586">
    <property type="entry name" value="AIRS"/>
    <property type="match status" value="1"/>
</dbReference>
<organism evidence="4 5">
    <name type="scientific">Paenibacillus sabuli</name>
    <dbReference type="NCBI Taxonomy" id="2772509"/>
    <lineage>
        <taxon>Bacteria</taxon>
        <taxon>Bacillati</taxon>
        <taxon>Bacillota</taxon>
        <taxon>Bacilli</taxon>
        <taxon>Bacillales</taxon>
        <taxon>Paenibacillaceae</taxon>
        <taxon>Paenibacillus</taxon>
    </lineage>
</organism>
<feature type="domain" description="PurM-like C-terminal" evidence="3">
    <location>
        <begin position="161"/>
        <end position="321"/>
    </location>
</feature>
<feature type="binding site" evidence="1">
    <location>
        <position position="339"/>
    </location>
    <ligand>
        <name>substrate</name>
    </ligand>
</feature>
<dbReference type="AlphaFoldDB" id="A0A927BWZ3"/>
<evidence type="ECO:0000313" key="5">
    <source>
        <dbReference type="Proteomes" id="UP000621560"/>
    </source>
</evidence>
<comment type="caution">
    <text evidence="1">Lacks conserved residue(s) required for the propagation of feature annotation.</text>
</comment>
<feature type="binding site" evidence="1">
    <location>
        <position position="230"/>
    </location>
    <ligand>
        <name>Mg(2+)</name>
        <dbReference type="ChEBI" id="CHEBI:18420"/>
        <label>3</label>
    </ligand>
</feature>
<comment type="miscellaneous">
    <text evidence="1">Reaction mechanism of ThiL seems to utilize a direct, inline transfer of the gamma-phosphate of ATP to TMP rather than a phosphorylated enzyme intermediate.</text>
</comment>
<feature type="binding site" evidence="1">
    <location>
        <position position="83"/>
    </location>
    <ligand>
        <name>Mg(2+)</name>
        <dbReference type="ChEBI" id="CHEBI:18420"/>
        <label>2</label>
    </ligand>
</feature>
<feature type="binding site" evidence="1">
    <location>
        <position position="131"/>
    </location>
    <ligand>
        <name>Mg(2+)</name>
        <dbReference type="ChEBI" id="CHEBI:18420"/>
        <label>1</label>
    </ligand>
</feature>
<dbReference type="InterPro" id="IPR036676">
    <property type="entry name" value="PurM-like_C_sf"/>
</dbReference>
<dbReference type="Pfam" id="PF02769">
    <property type="entry name" value="AIRS_C"/>
    <property type="match status" value="1"/>
</dbReference>
<feature type="binding site" evidence="1">
    <location>
        <position position="113"/>
    </location>
    <ligand>
        <name>ATP</name>
        <dbReference type="ChEBI" id="CHEBI:30616"/>
    </ligand>
</feature>
<feature type="binding site" evidence="1">
    <location>
        <begin position="130"/>
        <end position="131"/>
    </location>
    <ligand>
        <name>ATP</name>
        <dbReference type="ChEBI" id="CHEBI:30616"/>
    </ligand>
</feature>
<evidence type="ECO:0000313" key="4">
    <source>
        <dbReference type="EMBL" id="MBD2847150.1"/>
    </source>
</evidence>
<dbReference type="GO" id="GO:0005524">
    <property type="term" value="F:ATP binding"/>
    <property type="evidence" value="ECO:0007669"/>
    <property type="project" value="UniProtKB-UniRule"/>
</dbReference>
<feature type="binding site" evidence="1">
    <location>
        <position position="233"/>
    </location>
    <ligand>
        <name>Mg(2+)</name>
        <dbReference type="ChEBI" id="CHEBI:18420"/>
        <label>5</label>
    </ligand>
</feature>
<feature type="binding site" evidence="1">
    <location>
        <position position="83"/>
    </location>
    <ligand>
        <name>Mg(2+)</name>
        <dbReference type="ChEBI" id="CHEBI:18420"/>
        <label>4</label>
    </ligand>
</feature>
<feature type="binding site" evidence="1">
    <location>
        <position position="32"/>
    </location>
    <ligand>
        <name>Mg(2+)</name>
        <dbReference type="ChEBI" id="CHEBI:18420"/>
        <label>3</label>
    </ligand>
</feature>
<keyword evidence="1" id="KW-0460">Magnesium</keyword>
<dbReference type="PANTHER" id="PTHR30270">
    <property type="entry name" value="THIAMINE-MONOPHOSPHATE KINASE"/>
    <property type="match status" value="1"/>
</dbReference>
<feature type="binding site" evidence="1">
    <location>
        <position position="283"/>
    </location>
    <ligand>
        <name>substrate</name>
    </ligand>
</feature>
<accession>A0A927BWZ3</accession>
<gene>
    <name evidence="1 4" type="primary">thiL</name>
    <name evidence="4" type="ORF">IDH44_18275</name>
</gene>
<keyword evidence="1" id="KW-0067">ATP-binding</keyword>
<dbReference type="Gene3D" id="3.90.650.10">
    <property type="entry name" value="PurM-like C-terminal domain"/>
    <property type="match status" value="1"/>
</dbReference>
<comment type="caution">
    <text evidence="4">The sequence shown here is derived from an EMBL/GenBank/DDBJ whole genome shotgun (WGS) entry which is preliminary data.</text>
</comment>
<comment type="catalytic activity">
    <reaction evidence="1">
        <text>thiamine phosphate + ATP = thiamine diphosphate + ADP</text>
        <dbReference type="Rhea" id="RHEA:15913"/>
        <dbReference type="ChEBI" id="CHEBI:30616"/>
        <dbReference type="ChEBI" id="CHEBI:37575"/>
        <dbReference type="ChEBI" id="CHEBI:58937"/>
        <dbReference type="ChEBI" id="CHEBI:456216"/>
        <dbReference type="EC" id="2.7.4.16"/>
    </reaction>
</comment>
<feature type="binding site" evidence="1">
    <location>
        <position position="232"/>
    </location>
    <ligand>
        <name>ATP</name>
        <dbReference type="ChEBI" id="CHEBI:30616"/>
    </ligand>
</feature>
<evidence type="ECO:0000256" key="1">
    <source>
        <dbReference type="HAMAP-Rule" id="MF_02128"/>
    </source>
</evidence>
<dbReference type="CDD" id="cd02194">
    <property type="entry name" value="ThiL"/>
    <property type="match status" value="1"/>
</dbReference>
<keyword evidence="1" id="KW-0784">Thiamine biosynthesis</keyword>
<proteinExistence type="inferred from homology"/>
<dbReference type="EMBL" id="JACXIZ010000033">
    <property type="protein sequence ID" value="MBD2847150.1"/>
    <property type="molecule type" value="Genomic_DNA"/>
</dbReference>
<dbReference type="GO" id="GO:0009229">
    <property type="term" value="P:thiamine diphosphate biosynthetic process"/>
    <property type="evidence" value="ECO:0007669"/>
    <property type="project" value="UniProtKB-UniRule"/>
</dbReference>
<keyword evidence="1 4" id="KW-0418">Kinase</keyword>
<reference evidence="4" key="1">
    <citation type="submission" date="2020-09" db="EMBL/GenBank/DDBJ databases">
        <title>A novel bacterium of genus Paenibacillus, isolated from South China Sea.</title>
        <authorList>
            <person name="Huang H."/>
            <person name="Mo K."/>
            <person name="Hu Y."/>
        </authorList>
    </citation>
    <scope>NUCLEOTIDE SEQUENCE</scope>
    <source>
        <strain evidence="4">IB182496</strain>
    </source>
</reference>
<evidence type="ECO:0000259" key="2">
    <source>
        <dbReference type="Pfam" id="PF00586"/>
    </source>
</evidence>
<dbReference type="InterPro" id="IPR036921">
    <property type="entry name" value="PurM-like_N_sf"/>
</dbReference>
<comment type="pathway">
    <text evidence="1">Cofactor biosynthesis; thiamine diphosphate biosynthesis; thiamine diphosphate from thiamine phosphate: step 1/1.</text>
</comment>
<name>A0A927BWZ3_9BACL</name>
<dbReference type="InterPro" id="IPR006283">
    <property type="entry name" value="ThiL-like"/>
</dbReference>
<feature type="binding site" evidence="1">
    <location>
        <position position="61"/>
    </location>
    <ligand>
        <name>substrate</name>
    </ligand>
</feature>
<dbReference type="HAMAP" id="MF_02128">
    <property type="entry name" value="TMP_kinase"/>
    <property type="match status" value="1"/>
</dbReference>
<dbReference type="SUPFAM" id="SSF56042">
    <property type="entry name" value="PurM C-terminal domain-like"/>
    <property type="match status" value="1"/>
</dbReference>
<dbReference type="SUPFAM" id="SSF55326">
    <property type="entry name" value="PurM N-terminal domain-like"/>
    <property type="match status" value="1"/>
</dbReference>
<feature type="binding site" evidence="1">
    <location>
        <position position="54"/>
    </location>
    <ligand>
        <name>Mg(2+)</name>
        <dbReference type="ChEBI" id="CHEBI:18420"/>
        <label>2</label>
    </ligand>
</feature>
<dbReference type="EC" id="2.7.4.16" evidence="1"/>
<dbReference type="GO" id="GO:0000287">
    <property type="term" value="F:magnesium ion binding"/>
    <property type="evidence" value="ECO:0007669"/>
    <property type="project" value="UniProtKB-UniRule"/>
</dbReference>
<comment type="function">
    <text evidence="1">Catalyzes the ATP-dependent phosphorylation of thiamine-monophosphate (TMP) to form thiamine-pyrophosphate (TPP), the active form of vitamin B1.</text>
</comment>
<dbReference type="PIRSF" id="PIRSF005303">
    <property type="entry name" value="Thiam_monoph_kin"/>
    <property type="match status" value="1"/>
</dbReference>
<sequence length="357" mass="37129">MDEFERIRRWTSGRQSPQWLSARGVRLGIGDDAAVVEPPQGADGEPVQWLLAVDTMVETVHFNWRTMSEADVGYKALAANISDIAAMGGQPAHALVSISAPAACTAERMTSLYDGLYACAARYGVAIVGGDTTSAPEHLVISVTVTGTVPAGRAVPRSGAKPGDAVFVTGPLGLSAAGLHYLLAAPARPGAAAIEADEAGSLVQAHRRPVPSPEGGRLLAERGTCHALNDVSDGAASEAWELAEASGVSIVLEEARLPLSGSMARYARRQGRDPLDWVLYGGEDYVLMGTIAADDAEQAGAALRARGIPFYRIGVVESGPSGVWLDRGGGRAPLAKGGYNHFASATGESDDDSNDEI</sequence>
<comment type="similarity">
    <text evidence="1">Belongs to the thiamine-monophosphate kinase family.</text>
</comment>
<keyword evidence="5" id="KW-1185">Reference proteome</keyword>
<protein>
    <recommendedName>
        <fullName evidence="1">Thiamine-monophosphate kinase</fullName>
        <shortName evidence="1">TMP kinase</shortName>
        <shortName evidence="1">Thiamine-phosphate kinase</shortName>
        <ecNumber evidence="1">2.7.4.16</ecNumber>
    </recommendedName>
</protein>
<feature type="binding site" evidence="1">
    <location>
        <position position="157"/>
    </location>
    <ligand>
        <name>ATP</name>
        <dbReference type="ChEBI" id="CHEBI:30616"/>
    </ligand>
</feature>
<dbReference type="Gene3D" id="3.30.1330.10">
    <property type="entry name" value="PurM-like, N-terminal domain"/>
    <property type="match status" value="1"/>
</dbReference>
<keyword evidence="1" id="KW-0547">Nucleotide-binding</keyword>
<dbReference type="RefSeq" id="WP_190920199.1">
    <property type="nucleotide sequence ID" value="NZ_JACXIZ010000033.1"/>
</dbReference>
<feature type="binding site" evidence="1">
    <location>
        <position position="54"/>
    </location>
    <ligand>
        <name>Mg(2+)</name>
        <dbReference type="ChEBI" id="CHEBI:18420"/>
        <label>1</label>
    </ligand>
</feature>
<dbReference type="GO" id="GO:0009228">
    <property type="term" value="P:thiamine biosynthetic process"/>
    <property type="evidence" value="ECO:0007669"/>
    <property type="project" value="UniProtKB-KW"/>
</dbReference>
<dbReference type="GO" id="GO:0009030">
    <property type="term" value="F:thiamine-phosphate kinase activity"/>
    <property type="evidence" value="ECO:0007669"/>
    <property type="project" value="UniProtKB-UniRule"/>
</dbReference>
<feature type="binding site" evidence="1">
    <location>
        <position position="32"/>
    </location>
    <ligand>
        <name>Mg(2+)</name>
        <dbReference type="ChEBI" id="CHEBI:18420"/>
        <label>4</label>
    </ligand>
</feature>